<dbReference type="PIRSF" id="PIRSF026583">
    <property type="entry name" value="YybT"/>
    <property type="match status" value="1"/>
</dbReference>
<dbReference type="InterPro" id="IPR000160">
    <property type="entry name" value="GGDEF_dom"/>
</dbReference>
<dbReference type="PANTHER" id="PTHR47618:SF2">
    <property type="entry name" value="CYCLIC-DI-AMP PHOSPHODIESTERASE GDPP"/>
    <property type="match status" value="1"/>
</dbReference>
<feature type="transmembrane region" description="Helical" evidence="3">
    <location>
        <begin position="7"/>
        <end position="24"/>
    </location>
</feature>
<evidence type="ECO:0000256" key="2">
    <source>
        <dbReference type="PIRSR" id="PIRSR026583-50"/>
    </source>
</evidence>
<dbReference type="SUPFAM" id="SSF55785">
    <property type="entry name" value="PYP-like sensor domain (PAS domain)"/>
    <property type="match status" value="1"/>
</dbReference>
<reference evidence="5 6" key="1">
    <citation type="submission" date="2017-06" db="EMBL/GenBank/DDBJ databases">
        <authorList>
            <consortium name="Pathogen Informatics"/>
        </authorList>
    </citation>
    <scope>NUCLEOTIDE SEQUENCE [LARGE SCALE GENOMIC DNA]</scope>
    <source>
        <strain evidence="5 6">NCTC10570</strain>
    </source>
</reference>
<dbReference type="AlphaFoldDB" id="A0A239U0Z9"/>
<keyword evidence="1" id="KW-0378">Hydrolase</keyword>
<feature type="binding site" evidence="2">
    <location>
        <position position="358"/>
    </location>
    <ligand>
        <name>Mn(2+)</name>
        <dbReference type="ChEBI" id="CHEBI:29035"/>
        <label>2</label>
    </ligand>
</feature>
<dbReference type="PANTHER" id="PTHR47618">
    <property type="entry name" value="BIFUNCTIONAL OLIGORIBONUCLEASE AND PAP PHOSPHATASE NRNA"/>
    <property type="match status" value="1"/>
</dbReference>
<dbReference type="Gene3D" id="3.30.450.20">
    <property type="entry name" value="PAS domain"/>
    <property type="match status" value="1"/>
</dbReference>
<comment type="similarity">
    <text evidence="1">Belongs to the GdpP/PdeA phosphodiesterase family.</text>
</comment>
<dbReference type="Gene3D" id="3.10.310.30">
    <property type="match status" value="1"/>
</dbReference>
<sequence length="670" mass="76234">MISKLSVWIDICITMIASLGLLIVLLQYNWYIFGGGVVLWICLMLYLKERCIERRRTLKKYYENIIKNVNELSNFALERLPQVIIVINKESRIEWYNHEFERWFKTTPQIGSFIYNVWPNMPIDKFWGRDGSCVFSQDNKFYWITHRPVIKNAENTEFMALYIYDVTEYEHFKLDTAMRTLVFGYIQIDNYDDVMQGLSEAQRTSILFEVNNQLDKWAHNLGILLRRLSDDMYIVMMERHALDLAISEKFDILDKIRNLHGDNKYPITLSIGLVQSRPKMSMEALGSLAQSHLDLALGRGGDQVAVDLDGKVQFFGGKAKAVEKHTRVKARVVAHAIYERMENSDLVFVMGHHNEDFDSLGAAIGVAHMARQLGKPVYIILSDMNEGVDKLINLCKTEKVFENLFITTKEALAMTALNPVLFVVDTHIPYLVAGADLLSSINNVIVIDHHRRSENVIKNALLIYIEPYSSSTSELITELLMYFNENVHLSRLEATALYSGIVVDTKNFRVNTGVRTFDAVSYLRRCGADPEAVHYLFRTDYEANLAVGKAIASSRFYKEGLLVAVCPENTANIQATSGKIADDLLCIENVRVSIVFFKLKDNLIGVSARSTGEVNVQVIMEHFGGGGHQNVAGTQVKDRDLDDLKADIVNTTLKYMREVDENESNNATRP</sequence>
<dbReference type="InterPro" id="IPR038763">
    <property type="entry name" value="DHH_sf"/>
</dbReference>
<feature type="binding site" evidence="2">
    <location>
        <position position="356"/>
    </location>
    <ligand>
        <name>Mn(2+)</name>
        <dbReference type="ChEBI" id="CHEBI:29035"/>
        <label>1</label>
    </ligand>
</feature>
<feature type="binding site" evidence="2">
    <location>
        <position position="425"/>
    </location>
    <ligand>
        <name>Mn(2+)</name>
        <dbReference type="ChEBI" id="CHEBI:29035"/>
        <label>1</label>
    </ligand>
</feature>
<feature type="transmembrane region" description="Helical" evidence="3">
    <location>
        <begin position="30"/>
        <end position="47"/>
    </location>
</feature>
<dbReference type="Proteomes" id="UP000215383">
    <property type="component" value="Chromosome 1"/>
</dbReference>
<dbReference type="InterPro" id="IPR029787">
    <property type="entry name" value="Nucleotide_cyclase"/>
</dbReference>
<name>A0A239U0Z9_9FIRM</name>
<dbReference type="Pfam" id="PF01368">
    <property type="entry name" value="DHH"/>
    <property type="match status" value="1"/>
</dbReference>
<dbReference type="GO" id="GO:0003676">
    <property type="term" value="F:nucleic acid binding"/>
    <property type="evidence" value="ECO:0007669"/>
    <property type="project" value="UniProtKB-UniRule"/>
</dbReference>
<comment type="subcellular location">
    <subcellularLocation>
        <location evidence="1">Cell membrane</location>
    </subcellularLocation>
</comment>
<dbReference type="InterPro" id="IPR035965">
    <property type="entry name" value="PAS-like_dom_sf"/>
</dbReference>
<dbReference type="InterPro" id="IPR014528">
    <property type="entry name" value="GdpP/PdeA"/>
</dbReference>
<dbReference type="GO" id="GO:0005886">
    <property type="term" value="C:plasma membrane"/>
    <property type="evidence" value="ECO:0007669"/>
    <property type="project" value="UniProtKB-SubCell"/>
</dbReference>
<dbReference type="GO" id="GO:0016787">
    <property type="term" value="F:hydrolase activity"/>
    <property type="evidence" value="ECO:0007669"/>
    <property type="project" value="UniProtKB-UniRule"/>
</dbReference>
<keyword evidence="6" id="KW-1185">Reference proteome</keyword>
<dbReference type="GO" id="GO:0106409">
    <property type="term" value="F:cyclic-di-AMP phosphodiesterase activity"/>
    <property type="evidence" value="ECO:0007669"/>
    <property type="project" value="RHEA"/>
</dbReference>
<dbReference type="FunFam" id="3.90.1640.10:FF:000002">
    <property type="entry name" value="Cyclic-di-AMP phosphodiesterase"/>
    <property type="match status" value="1"/>
</dbReference>
<feature type="binding site" evidence="2">
    <location>
        <position position="504"/>
    </location>
    <ligand>
        <name>Mn(2+)</name>
        <dbReference type="ChEBI" id="CHEBI:29035"/>
        <label>2</label>
    </ligand>
</feature>
<feature type="binding site" evidence="2">
    <location>
        <position position="425"/>
    </location>
    <ligand>
        <name>Mn(2+)</name>
        <dbReference type="ChEBI" id="CHEBI:29035"/>
        <label>2</label>
    </ligand>
</feature>
<dbReference type="Pfam" id="PF24898">
    <property type="entry name" value="GGDEF_GdpP"/>
    <property type="match status" value="1"/>
</dbReference>
<dbReference type="InterPro" id="IPR003156">
    <property type="entry name" value="DHHA1_dom"/>
</dbReference>
<keyword evidence="5" id="KW-0687">Ribonucleoprotein</keyword>
<evidence type="ECO:0000256" key="3">
    <source>
        <dbReference type="SAM" id="Phobius"/>
    </source>
</evidence>
<dbReference type="EMBL" id="LT906446">
    <property type="protein sequence ID" value="SNV03811.1"/>
    <property type="molecule type" value="Genomic_DNA"/>
</dbReference>
<protein>
    <recommendedName>
        <fullName evidence="1">Cyclic-di-AMP phosphodiesterase</fullName>
        <ecNumber evidence="1">3.1.4.-</ecNumber>
    </recommendedName>
</protein>
<keyword evidence="5" id="KW-0689">Ribosomal protein</keyword>
<dbReference type="Gene3D" id="3.90.1640.10">
    <property type="entry name" value="inorganic pyrophosphatase (n-terminal core)"/>
    <property type="match status" value="1"/>
</dbReference>
<dbReference type="PROSITE" id="PS50887">
    <property type="entry name" value="GGDEF"/>
    <property type="match status" value="1"/>
</dbReference>
<dbReference type="OrthoDB" id="9759476at2"/>
<keyword evidence="3" id="KW-1133">Transmembrane helix</keyword>
<dbReference type="eggNOG" id="COG3887">
    <property type="taxonomic scope" value="Bacteria"/>
</dbReference>
<accession>A0A239U0Z9</accession>
<comment type="function">
    <text evidence="1">Has phosphodiesterase (PDE) activity against cyclic-di-AMP (c-di-AMP).</text>
</comment>
<dbReference type="SUPFAM" id="SSF55073">
    <property type="entry name" value="Nucleotide cyclase"/>
    <property type="match status" value="1"/>
</dbReference>
<dbReference type="GeneID" id="78507861"/>
<evidence type="ECO:0000313" key="6">
    <source>
        <dbReference type="Proteomes" id="UP000215383"/>
    </source>
</evidence>
<keyword evidence="3" id="KW-0812">Transmembrane</keyword>
<gene>
    <name evidence="5" type="ORF">SAMEA4364220_01873</name>
</gene>
<dbReference type="GO" id="GO:0046872">
    <property type="term" value="F:metal ion binding"/>
    <property type="evidence" value="ECO:0007669"/>
    <property type="project" value="UniProtKB-KW"/>
</dbReference>
<evidence type="ECO:0000313" key="5">
    <source>
        <dbReference type="EMBL" id="SNV03811.1"/>
    </source>
</evidence>
<evidence type="ECO:0000256" key="1">
    <source>
        <dbReference type="PIRNR" id="PIRNR026583"/>
    </source>
</evidence>
<dbReference type="SUPFAM" id="SSF64182">
    <property type="entry name" value="DHH phosphoesterases"/>
    <property type="match status" value="1"/>
</dbReference>
<dbReference type="SMART" id="SM00267">
    <property type="entry name" value="GGDEF"/>
    <property type="match status" value="1"/>
</dbReference>
<feature type="domain" description="GGDEF" evidence="4">
    <location>
        <begin position="179"/>
        <end position="309"/>
    </location>
</feature>
<organism evidence="5 6">
    <name type="scientific">Megamonas hypermegale</name>
    <dbReference type="NCBI Taxonomy" id="158847"/>
    <lineage>
        <taxon>Bacteria</taxon>
        <taxon>Bacillati</taxon>
        <taxon>Bacillota</taxon>
        <taxon>Negativicutes</taxon>
        <taxon>Selenomonadales</taxon>
        <taxon>Selenomonadaceae</taxon>
        <taxon>Megamonas</taxon>
    </lineage>
</organism>
<feature type="binding site" evidence="2">
    <location>
        <position position="449"/>
    </location>
    <ligand>
        <name>Mn(2+)</name>
        <dbReference type="ChEBI" id="CHEBI:29035"/>
        <label>2</label>
    </ligand>
</feature>
<keyword evidence="2" id="KW-0479">Metal-binding</keyword>
<proteinExistence type="inferred from homology"/>
<dbReference type="RefSeq" id="WP_027889030.1">
    <property type="nucleotide sequence ID" value="NZ_JACJLZ010000011.1"/>
</dbReference>
<comment type="catalytic activity">
    <reaction evidence="1">
        <text>3',3'-c-di-AMP + H2O = 5'-O-phosphonoadenylyl-(3'-&gt;5')-adenosine + H(+)</text>
        <dbReference type="Rhea" id="RHEA:54420"/>
        <dbReference type="ChEBI" id="CHEBI:15377"/>
        <dbReference type="ChEBI" id="CHEBI:15378"/>
        <dbReference type="ChEBI" id="CHEBI:71500"/>
        <dbReference type="ChEBI" id="CHEBI:138171"/>
    </reaction>
</comment>
<comment type="cofactor">
    <cofactor evidence="2">
        <name>Mn(2+)</name>
        <dbReference type="ChEBI" id="CHEBI:29035"/>
    </cofactor>
    <text evidence="2">For phosphodiesterase activity, probably binds 2 Mn(2+) per subunit.</text>
</comment>
<dbReference type="GO" id="GO:0005840">
    <property type="term" value="C:ribosome"/>
    <property type="evidence" value="ECO:0007669"/>
    <property type="project" value="UniProtKB-KW"/>
</dbReference>
<dbReference type="InterPro" id="IPR051319">
    <property type="entry name" value="Oligoribo/pAp-PDE_c-di-AMP_PDE"/>
</dbReference>
<evidence type="ECO:0000259" key="4">
    <source>
        <dbReference type="PROSITE" id="PS50887"/>
    </source>
</evidence>
<keyword evidence="1" id="KW-1003">Cell membrane</keyword>
<dbReference type="InterPro" id="IPR001667">
    <property type="entry name" value="DDH_dom"/>
</dbReference>
<dbReference type="EC" id="3.1.4.-" evidence="1"/>
<feature type="binding site" evidence="2">
    <location>
        <position position="352"/>
    </location>
    <ligand>
        <name>Mn(2+)</name>
        <dbReference type="ChEBI" id="CHEBI:29035"/>
        <label>1</label>
    </ligand>
</feature>
<keyword evidence="1 3" id="KW-0472">Membrane</keyword>
<dbReference type="Pfam" id="PF02272">
    <property type="entry name" value="DHHA1"/>
    <property type="match status" value="1"/>
</dbReference>
<keyword evidence="2" id="KW-0464">Manganese</keyword>